<dbReference type="Proteomes" id="UP001238603">
    <property type="component" value="Unassembled WGS sequence"/>
</dbReference>
<protein>
    <submittedName>
        <fullName evidence="1">Uncharacterized protein</fullName>
    </submittedName>
</protein>
<sequence>MPGWWEGLQTRVAAWLPSVEAPGHPGCYRLARVALHPRSIDATSLALDLRQMLGLPGDPAGALDFFDACQDPATGFYHEPHRDELDAGVPRIHEMSGTYFGYQVGAVLLALDRAPRHPFAFYEPLRPAGALERYLRENMPWQRAPMGAGNMCDHGATMMRANARFFDPSWHEMLLRMRGWLDAAQDPATGLWGDEAPQGKNGLVQAGYHLMRGLHFHDDAPPAWCERITDTTLASLAECSVFQDGQGEACHDMDHFVVLERMLRFTNGYREADIRAACERRLQQLRHLHREDGAFSFESQGSITNHNRHEVTAGLPQSDLVGTVFFLETVLRQLRVLGLPVAWGSSVTHGVPH</sequence>
<organism evidence="1 2">
    <name type="scientific">Roseateles subflavus</name>
    <dbReference type="NCBI Taxonomy" id="3053353"/>
    <lineage>
        <taxon>Bacteria</taxon>
        <taxon>Pseudomonadati</taxon>
        <taxon>Pseudomonadota</taxon>
        <taxon>Betaproteobacteria</taxon>
        <taxon>Burkholderiales</taxon>
        <taxon>Sphaerotilaceae</taxon>
        <taxon>Roseateles</taxon>
    </lineage>
</organism>
<evidence type="ECO:0000313" key="2">
    <source>
        <dbReference type="Proteomes" id="UP001238603"/>
    </source>
</evidence>
<keyword evidence="2" id="KW-1185">Reference proteome</keyword>
<evidence type="ECO:0000313" key="1">
    <source>
        <dbReference type="EMBL" id="MDL5033267.1"/>
    </source>
</evidence>
<name>A0ABT7LLZ1_9BURK</name>
<accession>A0ABT7LLZ1</accession>
<reference evidence="1 2" key="1">
    <citation type="submission" date="2023-06" db="EMBL/GenBank/DDBJ databases">
        <title>Pelomonas sp. APW6 16S ribosomal RNA gene genome sequencing and assembly.</title>
        <authorList>
            <person name="Woo H."/>
        </authorList>
    </citation>
    <scope>NUCLEOTIDE SEQUENCE [LARGE SCALE GENOMIC DNA]</scope>
    <source>
        <strain evidence="1 2">APW6</strain>
    </source>
</reference>
<proteinExistence type="predicted"/>
<gene>
    <name evidence="1" type="ORF">QRD43_15230</name>
</gene>
<dbReference type="EMBL" id="JASVDS010000004">
    <property type="protein sequence ID" value="MDL5033267.1"/>
    <property type="molecule type" value="Genomic_DNA"/>
</dbReference>
<dbReference type="RefSeq" id="WP_285983356.1">
    <property type="nucleotide sequence ID" value="NZ_JASVDS010000004.1"/>
</dbReference>
<comment type="caution">
    <text evidence="1">The sequence shown here is derived from an EMBL/GenBank/DDBJ whole genome shotgun (WGS) entry which is preliminary data.</text>
</comment>